<keyword evidence="1" id="KW-0472">Membrane</keyword>
<dbReference type="EMBL" id="JBHSFV010000009">
    <property type="protein sequence ID" value="MFC4635129.1"/>
    <property type="molecule type" value="Genomic_DNA"/>
</dbReference>
<feature type="transmembrane region" description="Helical" evidence="1">
    <location>
        <begin position="131"/>
        <end position="149"/>
    </location>
</feature>
<feature type="transmembrane region" description="Helical" evidence="1">
    <location>
        <begin position="208"/>
        <end position="226"/>
    </location>
</feature>
<organism evidence="2 3">
    <name type="scientific">Dokdonia ponticola</name>
    <dbReference type="NCBI Taxonomy" id="2041041"/>
    <lineage>
        <taxon>Bacteria</taxon>
        <taxon>Pseudomonadati</taxon>
        <taxon>Bacteroidota</taxon>
        <taxon>Flavobacteriia</taxon>
        <taxon>Flavobacteriales</taxon>
        <taxon>Flavobacteriaceae</taxon>
        <taxon>Dokdonia</taxon>
    </lineage>
</organism>
<dbReference type="SUPFAM" id="SSF52151">
    <property type="entry name" value="FabD/lysophospholipase-like"/>
    <property type="match status" value="1"/>
</dbReference>
<proteinExistence type="predicted"/>
<dbReference type="RefSeq" id="WP_379980053.1">
    <property type="nucleotide sequence ID" value="NZ_JBHSFV010000009.1"/>
</dbReference>
<gene>
    <name evidence="2" type="ORF">ACFO3O_14510</name>
</gene>
<feature type="transmembrane region" description="Helical" evidence="1">
    <location>
        <begin position="378"/>
        <end position="397"/>
    </location>
</feature>
<keyword evidence="3" id="KW-1185">Reference proteome</keyword>
<evidence type="ECO:0000256" key="1">
    <source>
        <dbReference type="SAM" id="Phobius"/>
    </source>
</evidence>
<feature type="transmembrane region" description="Helical" evidence="1">
    <location>
        <begin position="288"/>
        <end position="306"/>
    </location>
</feature>
<feature type="transmembrane region" description="Helical" evidence="1">
    <location>
        <begin position="232"/>
        <end position="253"/>
    </location>
</feature>
<dbReference type="Proteomes" id="UP001596043">
    <property type="component" value="Unassembled WGS sequence"/>
</dbReference>
<feature type="transmembrane region" description="Helical" evidence="1">
    <location>
        <begin position="312"/>
        <end position="335"/>
    </location>
</feature>
<protein>
    <recommendedName>
        <fullName evidence="4">Patatin-like phospholipase family protein</fullName>
    </recommendedName>
</protein>
<feature type="transmembrane region" description="Helical" evidence="1">
    <location>
        <begin position="58"/>
        <end position="81"/>
    </location>
</feature>
<comment type="caution">
    <text evidence="2">The sequence shown here is derived from an EMBL/GenBank/DDBJ whole genome shotgun (WGS) entry which is preliminary data.</text>
</comment>
<dbReference type="InterPro" id="IPR016035">
    <property type="entry name" value="Acyl_Trfase/lysoPLipase"/>
</dbReference>
<evidence type="ECO:0000313" key="3">
    <source>
        <dbReference type="Proteomes" id="UP001596043"/>
    </source>
</evidence>
<accession>A0ABV9HY86</accession>
<keyword evidence="1" id="KW-0812">Transmembrane</keyword>
<evidence type="ECO:0000313" key="2">
    <source>
        <dbReference type="EMBL" id="MFC4635129.1"/>
    </source>
</evidence>
<feature type="transmembrane region" description="Helical" evidence="1">
    <location>
        <begin position="169"/>
        <end position="187"/>
    </location>
</feature>
<sequence length="873" mass="101132">MTEIVVTFIRGLRRSIKDFTYSSFLSLLVIGIILLILFKMDQAYTMMVYMLEEDKFSLFLCFIYVNALALTLSHYPIYTYYSKGFNKSKGAVSWEVKKVRFSFFRRYTLSYPYFIYSITKKDYKMSLAANILRYTLGIFIYAVWVIFIYKSVRPNLLFNEHLGVSLQAIAWIIGVFFSFPIIIYAILKYRIVKNVITDKTALYTKITRYYFLAALLSALLLTYILLSDTIFSRYGFILVMLCTYCMMFCYVFFRLVRSNTKDVYDNLDKKNKLRLFIKVLIYFQDPLHYLKVFVFIFIISIIWIVYWNIAALLGISLGGNVIPILLVYLYAYYWIIANIGKYFFVANSSLTVLQNLDTANQTETQPEKKYYQTKTYKLAYLGILTLSILAIYSFFFAEQKTHEIETVANVTDPNIIVTETDFIKAIQQIEKDRVFFVSSYGGGLKANAWTINVLQKIQEETNHNFLNQTISLSGASGGSLGLAIYTGLYAEYGTNDKELRETIDAISREDYASADLTFTLGLDLYRKVWPLTNGIGLQDRSYYSMIKYQNYIESTPHKNILNDLAYRAYWAKAFKNKESGKGYFPSLIMNTAGVRANRGILWSIKDNNTFDAIFPNSDNLADLYKNKDKTLPYYQAVSMTNRFPGLSPAAKIKGYGHYMDAGVIDNSGLLGNLDVYNYLKARTKDSLFTNKKVVFIDIINSKDLYLDHLLQKFIEDNFDIRTIDESEKDNVVVNLSTALNYNKIPKYLSDLFTSWGRQSDSKVETIEGNITYYPIFLPHKIMVDDIEDFMAGTYSDTEKELLYKLLIPYNNKILSETDTDKVGFFENWTYYEPTLSRHMGKSSYCYLQSMLDNNEYIENVINEVNNSKSTPPK</sequence>
<reference evidence="3" key="1">
    <citation type="journal article" date="2019" name="Int. J. Syst. Evol. Microbiol.">
        <title>The Global Catalogue of Microorganisms (GCM) 10K type strain sequencing project: providing services to taxonomists for standard genome sequencing and annotation.</title>
        <authorList>
            <consortium name="The Broad Institute Genomics Platform"/>
            <consortium name="The Broad Institute Genome Sequencing Center for Infectious Disease"/>
            <person name="Wu L."/>
            <person name="Ma J."/>
        </authorList>
    </citation>
    <scope>NUCLEOTIDE SEQUENCE [LARGE SCALE GENOMIC DNA]</scope>
    <source>
        <strain evidence="3">YJ-61-S</strain>
    </source>
</reference>
<name>A0ABV9HY86_9FLAO</name>
<evidence type="ECO:0008006" key="4">
    <source>
        <dbReference type="Google" id="ProtNLM"/>
    </source>
</evidence>
<keyword evidence="1" id="KW-1133">Transmembrane helix</keyword>
<feature type="transmembrane region" description="Helical" evidence="1">
    <location>
        <begin position="20"/>
        <end position="38"/>
    </location>
</feature>